<feature type="compositionally biased region" description="Basic residues" evidence="1">
    <location>
        <begin position="1029"/>
        <end position="1043"/>
    </location>
</feature>
<feature type="compositionally biased region" description="Gly residues" evidence="1">
    <location>
        <begin position="869"/>
        <end position="889"/>
    </location>
</feature>
<name>A0AAD9I3H3_9PEZI</name>
<protein>
    <recommendedName>
        <fullName evidence="2">DUF7082 domain-containing protein</fullName>
    </recommendedName>
</protein>
<dbReference type="GO" id="GO:0005634">
    <property type="term" value="C:nucleus"/>
    <property type="evidence" value="ECO:0007669"/>
    <property type="project" value="TreeGrafter"/>
</dbReference>
<reference evidence="3" key="1">
    <citation type="journal article" date="2023" name="Mol. Plant Microbe Interact.">
        <title>Elucidating the Obligate Nature and Biological Capacity of an Invasive Fungal Corn Pathogen.</title>
        <authorList>
            <person name="MacCready J.S."/>
            <person name="Roggenkamp E.M."/>
            <person name="Gdanetz K."/>
            <person name="Chilvers M.I."/>
        </authorList>
    </citation>
    <scope>NUCLEOTIDE SEQUENCE</scope>
    <source>
        <strain evidence="3">PM02</strain>
    </source>
</reference>
<evidence type="ECO:0000256" key="1">
    <source>
        <dbReference type="SAM" id="MobiDB-lite"/>
    </source>
</evidence>
<feature type="region of interest" description="Disordered" evidence="1">
    <location>
        <begin position="453"/>
        <end position="526"/>
    </location>
</feature>
<comment type="caution">
    <text evidence="3">The sequence shown here is derived from an EMBL/GenBank/DDBJ whole genome shotgun (WGS) entry which is preliminary data.</text>
</comment>
<feature type="region of interest" description="Disordered" evidence="1">
    <location>
        <begin position="1019"/>
        <end position="1055"/>
    </location>
</feature>
<organism evidence="3 4">
    <name type="scientific">Phyllachora maydis</name>
    <dbReference type="NCBI Taxonomy" id="1825666"/>
    <lineage>
        <taxon>Eukaryota</taxon>
        <taxon>Fungi</taxon>
        <taxon>Dikarya</taxon>
        <taxon>Ascomycota</taxon>
        <taxon>Pezizomycotina</taxon>
        <taxon>Sordariomycetes</taxon>
        <taxon>Sordariomycetidae</taxon>
        <taxon>Phyllachorales</taxon>
        <taxon>Phyllachoraceae</taxon>
        <taxon>Phyllachora</taxon>
    </lineage>
</organism>
<dbReference type="Pfam" id="PF23305">
    <property type="entry name" value="DUF7082"/>
    <property type="match status" value="1"/>
</dbReference>
<feature type="region of interest" description="Disordered" evidence="1">
    <location>
        <begin position="253"/>
        <end position="284"/>
    </location>
</feature>
<feature type="compositionally biased region" description="Low complexity" evidence="1">
    <location>
        <begin position="263"/>
        <end position="278"/>
    </location>
</feature>
<feature type="compositionally biased region" description="Gly residues" evidence="1">
    <location>
        <begin position="963"/>
        <end position="973"/>
    </location>
</feature>
<feature type="compositionally biased region" description="Low complexity" evidence="1">
    <location>
        <begin position="1019"/>
        <end position="1028"/>
    </location>
</feature>
<dbReference type="AlphaFoldDB" id="A0AAD9I3H3"/>
<dbReference type="EMBL" id="JAQQPM010000003">
    <property type="protein sequence ID" value="KAK2069954.1"/>
    <property type="molecule type" value="Genomic_DNA"/>
</dbReference>
<feature type="domain" description="DUF7082" evidence="2">
    <location>
        <begin position="695"/>
        <end position="850"/>
    </location>
</feature>
<dbReference type="PANTHER" id="PTHR39463:SF1">
    <property type="entry name" value="MEDUSA"/>
    <property type="match status" value="1"/>
</dbReference>
<feature type="compositionally biased region" description="Low complexity" evidence="1">
    <location>
        <begin position="459"/>
        <end position="472"/>
    </location>
</feature>
<dbReference type="Proteomes" id="UP001217918">
    <property type="component" value="Unassembled WGS sequence"/>
</dbReference>
<feature type="compositionally biased region" description="Basic and acidic residues" evidence="1">
    <location>
        <begin position="15"/>
        <end position="33"/>
    </location>
</feature>
<feature type="compositionally biased region" description="Low complexity" evidence="1">
    <location>
        <begin position="505"/>
        <end position="521"/>
    </location>
</feature>
<keyword evidence="4" id="KW-1185">Reference proteome</keyword>
<sequence length="1089" mass="112015">MIPKPGRVSCAGLHGGRELERTDRKRLESDGAKGKNGPRVSCRPSLGRTKTEPPPPAIAHIPRRSRCVDCGGKQAQAITQAHTSVTTGTDRDVNPGRLQLIDTLGANPIEKSEIQDRGGGHCLEALLPDLILSRKKKKPGLLVAWILLVRHHSSARGRKIDPETGRTFTAEQVLLLGPVSLMSAIKFERPVYKVYEPDYHPAQPIIVDEAIESPQTLTIRLEEEAAARANGGDLGDSPTHLALSMSAYKPQPSQMHAGHYADSPYSQYSPQSYSTQQTENGAGAGASQINQINQINQMAFAANAAGPAAGAYTMAAAPALSASVSPIHSPGLNLTVLSCHPTMGTYGTSVSLKLSSPYDMLSMAATGTGPYVSVLFGPQRCAARLKRDGQDAASGAWTYTVTAEAPAPQFLQPSGGVTSVPLALVVESAGGEELARAEANAFFTYHEAHTHAHAHAAESRASAGLARHGALGHARKGSGSSDAHPRASPPQQVSLSAVDLPVRTSSSSAAGPSSAQHHGGALTVTGTTDASGTHMFGYPPGAVDADAHAQSTFAAAYSHSDNNNNNNTLLTTYRGASYADPYARAPPPPSLRSPGLHHPGGGWSAYGGASHLGPIRTPHAAAAHHQQQLPHNAVVTRPSLTTLPHPATSNMPQLVRTSLLSSVPSAGAGAAGSSSAGAGAAGGGHFNPYAVFPPKATLKIAGDLDAMAENWTQEEWDNKRRIVMFKKAQQGGQLTTSFRAVSVAERPPHSICVSCIYWAEKQECFVTSVDTIHLLEQLVVSPNRFGVDEKNRIRRNLEGFHPATVSKSKAESEDFFKVIMAFGNPKPRNIEKDVKVFPWKVLGPALKKIISKYSVSPASASAAAAVAAGGGGGAGGAGGGGGGGGGGMPPGTPTQLLTPVSVSGSYPPLAGPGTATTAPDTGGAMAGYVHPAPQHHGHAAHYDGSSPRSWAAYAHPSTRALSPGGGSGAGGSLGPHKRSPSSPAPGGGSGLRLATLPPAVGLGGVGMYADGRMAPGPYGAHAAGYGQHQHQHPHPHPHPHPHHTPVSAAGGHGRSWDGAGGYAAVGVDGSGYGGGHHGHHGHGAYAAGG</sequence>
<evidence type="ECO:0000259" key="2">
    <source>
        <dbReference type="Pfam" id="PF23305"/>
    </source>
</evidence>
<dbReference type="PANTHER" id="PTHR39463">
    <property type="entry name" value="MEDUSA"/>
    <property type="match status" value="1"/>
</dbReference>
<evidence type="ECO:0000313" key="4">
    <source>
        <dbReference type="Proteomes" id="UP001217918"/>
    </source>
</evidence>
<feature type="region of interest" description="Disordered" evidence="1">
    <location>
        <begin position="1"/>
        <end position="61"/>
    </location>
</feature>
<dbReference type="InterPro" id="IPR055509">
    <property type="entry name" value="DUF7082"/>
</dbReference>
<feature type="region of interest" description="Disordered" evidence="1">
    <location>
        <begin position="580"/>
        <end position="599"/>
    </location>
</feature>
<evidence type="ECO:0000313" key="3">
    <source>
        <dbReference type="EMBL" id="KAK2069954.1"/>
    </source>
</evidence>
<accession>A0AAD9I3H3</accession>
<feature type="compositionally biased region" description="Low complexity" evidence="1">
    <location>
        <begin position="907"/>
        <end position="923"/>
    </location>
</feature>
<proteinExistence type="predicted"/>
<feature type="region of interest" description="Disordered" evidence="1">
    <location>
        <begin position="869"/>
        <end position="992"/>
    </location>
</feature>
<gene>
    <name evidence="3" type="ORF">P8C59_004493</name>
</gene>
<feature type="compositionally biased region" description="Polar residues" evidence="1">
    <location>
        <begin position="893"/>
        <end position="904"/>
    </location>
</feature>